<keyword evidence="2" id="KW-1185">Reference proteome</keyword>
<proteinExistence type="predicted"/>
<dbReference type="AlphaFoldDB" id="A0A4S8PMS0"/>
<accession>A0A4S8PMS0</accession>
<protein>
    <submittedName>
        <fullName evidence="1">Uncharacterized protein</fullName>
    </submittedName>
</protein>
<gene>
    <name evidence="1" type="ORF">E9998_01495</name>
</gene>
<name>A0A4S8PMS0_9ACTN</name>
<dbReference type="OrthoDB" id="5192595at2"/>
<organism evidence="1 2">
    <name type="scientific">Glycomyces paridis</name>
    <dbReference type="NCBI Taxonomy" id="2126555"/>
    <lineage>
        <taxon>Bacteria</taxon>
        <taxon>Bacillati</taxon>
        <taxon>Actinomycetota</taxon>
        <taxon>Actinomycetes</taxon>
        <taxon>Glycomycetales</taxon>
        <taxon>Glycomycetaceae</taxon>
        <taxon>Glycomyces</taxon>
    </lineage>
</organism>
<comment type="caution">
    <text evidence="1">The sequence shown here is derived from an EMBL/GenBank/DDBJ whole genome shotgun (WGS) entry which is preliminary data.</text>
</comment>
<dbReference type="EMBL" id="STGX01000001">
    <property type="protein sequence ID" value="THV32148.1"/>
    <property type="molecule type" value="Genomic_DNA"/>
</dbReference>
<dbReference type="Proteomes" id="UP000305792">
    <property type="component" value="Unassembled WGS sequence"/>
</dbReference>
<evidence type="ECO:0000313" key="2">
    <source>
        <dbReference type="Proteomes" id="UP000305792"/>
    </source>
</evidence>
<dbReference type="RefSeq" id="WP_136527922.1">
    <property type="nucleotide sequence ID" value="NZ_STGX01000001.1"/>
</dbReference>
<sequence length="122" mass="12939">MDPILLSIATAAAGSLAGEAAKGIVAAGKFVRERFGGDEGRELVLLRAEAGKIPPEGLAAAIEQDCADDPEFGRALSELVGRPIRISQVDQSGQQVMFQNNFHDGAPKNVVQADRIENLRLD</sequence>
<reference evidence="1 2" key="1">
    <citation type="journal article" date="2018" name="Int. J. Syst. Evol. Microbiol.">
        <title>Glycomyces paridis sp. nov., isolated from the medicinal plant Paris polyphylla.</title>
        <authorList>
            <person name="Fang X.M."/>
            <person name="Bai J.L."/>
            <person name="Su J."/>
            <person name="Zhao L.L."/>
            <person name="Liu H.Y."/>
            <person name="Ma B.P."/>
            <person name="Zhang Y.Q."/>
            <person name="Yu L.Y."/>
        </authorList>
    </citation>
    <scope>NUCLEOTIDE SEQUENCE [LARGE SCALE GENOMIC DNA]</scope>
    <source>
        <strain evidence="1 2">CPCC 204357</strain>
    </source>
</reference>
<evidence type="ECO:0000313" key="1">
    <source>
        <dbReference type="EMBL" id="THV32148.1"/>
    </source>
</evidence>